<feature type="chain" id="PRO_5014746977" evidence="2">
    <location>
        <begin position="23"/>
        <end position="72"/>
    </location>
</feature>
<reference evidence="3" key="1">
    <citation type="submission" date="2018-01" db="EMBL/GenBank/DDBJ databases">
        <title>An insight into the sialome of Amazonian anophelines.</title>
        <authorList>
            <person name="Ribeiro J.M."/>
            <person name="Scarpassa V."/>
            <person name="Calvo E."/>
        </authorList>
    </citation>
    <scope>NUCLEOTIDE SEQUENCE</scope>
</reference>
<feature type="compositionally biased region" description="Polar residues" evidence="1">
    <location>
        <begin position="29"/>
        <end position="40"/>
    </location>
</feature>
<proteinExistence type="predicted"/>
<evidence type="ECO:0000256" key="1">
    <source>
        <dbReference type="SAM" id="MobiDB-lite"/>
    </source>
</evidence>
<feature type="signal peptide" evidence="2">
    <location>
        <begin position="1"/>
        <end position="22"/>
    </location>
</feature>
<accession>A0A2M4DS86</accession>
<evidence type="ECO:0000313" key="3">
    <source>
        <dbReference type="EMBL" id="MBW80008.1"/>
    </source>
</evidence>
<name>A0A2M4DS86_ANODA</name>
<dbReference type="AlphaFoldDB" id="A0A2M4DS86"/>
<keyword evidence="2" id="KW-0732">Signal</keyword>
<evidence type="ECO:0000256" key="2">
    <source>
        <dbReference type="SAM" id="SignalP"/>
    </source>
</evidence>
<sequence>MYVRRIILLALCCIASKPKTRSREITIYEQKTSSPVQSSHRGPREGGDNSSSLRGQKWLGPGLARSWRCSYF</sequence>
<organism evidence="3">
    <name type="scientific">Anopheles darlingi</name>
    <name type="common">Mosquito</name>
    <dbReference type="NCBI Taxonomy" id="43151"/>
    <lineage>
        <taxon>Eukaryota</taxon>
        <taxon>Metazoa</taxon>
        <taxon>Ecdysozoa</taxon>
        <taxon>Arthropoda</taxon>
        <taxon>Hexapoda</taxon>
        <taxon>Insecta</taxon>
        <taxon>Pterygota</taxon>
        <taxon>Neoptera</taxon>
        <taxon>Endopterygota</taxon>
        <taxon>Diptera</taxon>
        <taxon>Nematocera</taxon>
        <taxon>Culicoidea</taxon>
        <taxon>Culicidae</taxon>
        <taxon>Anophelinae</taxon>
        <taxon>Anopheles</taxon>
    </lineage>
</organism>
<dbReference type="EMBL" id="GGFL01015830">
    <property type="protein sequence ID" value="MBW80008.1"/>
    <property type="molecule type" value="Transcribed_RNA"/>
</dbReference>
<protein>
    <submittedName>
        <fullName evidence="3">Putative secreted protein</fullName>
    </submittedName>
</protein>
<feature type="region of interest" description="Disordered" evidence="1">
    <location>
        <begin position="24"/>
        <end position="57"/>
    </location>
</feature>